<organism evidence="4 5">
    <name type="scientific">Capronia coronata CBS 617.96</name>
    <dbReference type="NCBI Taxonomy" id="1182541"/>
    <lineage>
        <taxon>Eukaryota</taxon>
        <taxon>Fungi</taxon>
        <taxon>Dikarya</taxon>
        <taxon>Ascomycota</taxon>
        <taxon>Pezizomycotina</taxon>
        <taxon>Eurotiomycetes</taxon>
        <taxon>Chaetothyriomycetidae</taxon>
        <taxon>Chaetothyriales</taxon>
        <taxon>Herpotrichiellaceae</taxon>
        <taxon>Capronia</taxon>
    </lineage>
</organism>
<keyword evidence="5" id="KW-1185">Reference proteome</keyword>
<evidence type="ECO:0000313" key="5">
    <source>
        <dbReference type="Proteomes" id="UP000019484"/>
    </source>
</evidence>
<dbReference type="OrthoDB" id="9995306at2759"/>
<feature type="compositionally biased region" description="Low complexity" evidence="3">
    <location>
        <begin position="104"/>
        <end position="118"/>
    </location>
</feature>
<evidence type="ECO:0000313" key="4">
    <source>
        <dbReference type="EMBL" id="EXJ85393.1"/>
    </source>
</evidence>
<accession>W9XYV9</accession>
<dbReference type="Proteomes" id="UP000019484">
    <property type="component" value="Unassembled WGS sequence"/>
</dbReference>
<dbReference type="RefSeq" id="XP_007724831.1">
    <property type="nucleotide sequence ID" value="XM_007726641.1"/>
</dbReference>
<dbReference type="eggNOG" id="ENOG502QSI3">
    <property type="taxonomic scope" value="Eukaryota"/>
</dbReference>
<dbReference type="InterPro" id="IPR027417">
    <property type="entry name" value="P-loop_NTPase"/>
</dbReference>
<dbReference type="InterPro" id="IPR018627">
    <property type="entry name" value="ELP6"/>
</dbReference>
<name>W9XYV9_9EURO</name>
<dbReference type="PANTHER" id="PTHR16184:SF6">
    <property type="entry name" value="ELONGATOR COMPLEX PROTEIN 6"/>
    <property type="match status" value="1"/>
</dbReference>
<dbReference type="PANTHER" id="PTHR16184">
    <property type="entry name" value="ELONGATOR COMPLEX PROTEIN 6"/>
    <property type="match status" value="1"/>
</dbReference>
<protein>
    <recommendedName>
        <fullName evidence="6">Elongator complex protein 5</fullName>
    </recommendedName>
</protein>
<sequence>MPSSIPAPLAAYIADCLTPDSQTLVTSVLSTPAPWLCLRLLYAGLYGVEDSARHTEQTGHEVIFVSLLRPLSLWTEMGKKMGLDLPSLLKSRRVRYIDGLAGGTTSSTMSTGSATAESDPQQLPTTRLKSMALKDIRDALDGVLKTPSISTPSTGSSATPLSSSTSTTGSARGGALTPRIPTAAATRSFSPAAGRPTIYIDGIDFLLASQPAISTVELQSFLATLRSKCHALMLACQADSPLLHSSSTTSPDAGTPLERNHAHFITSLAHSTRWLFQLRGLDTGSANDISGVIRVSRGGDDSIEFGPNEGQDKNHVQDLVDAEWLYQLKGDGSVRVWARGE</sequence>
<dbReference type="Gene3D" id="3.40.50.300">
    <property type="entry name" value="P-loop containing nucleotide triphosphate hydrolases"/>
    <property type="match status" value="1"/>
</dbReference>
<feature type="region of interest" description="Disordered" evidence="3">
    <location>
        <begin position="144"/>
        <end position="177"/>
    </location>
</feature>
<dbReference type="EMBL" id="AMWN01000005">
    <property type="protein sequence ID" value="EXJ85393.1"/>
    <property type="molecule type" value="Genomic_DNA"/>
</dbReference>
<evidence type="ECO:0000256" key="1">
    <source>
        <dbReference type="ARBA" id="ARBA00005043"/>
    </source>
</evidence>
<comment type="pathway">
    <text evidence="1">tRNA modification; 5-methoxycarbonylmethyl-2-thiouridine-tRNA biosynthesis.</text>
</comment>
<feature type="region of interest" description="Disordered" evidence="3">
    <location>
        <begin position="104"/>
        <end position="123"/>
    </location>
</feature>
<evidence type="ECO:0008006" key="6">
    <source>
        <dbReference type="Google" id="ProtNLM"/>
    </source>
</evidence>
<dbReference type="GO" id="GO:0002098">
    <property type="term" value="P:tRNA wobble uridine modification"/>
    <property type="evidence" value="ECO:0007669"/>
    <property type="project" value="InterPro"/>
</dbReference>
<evidence type="ECO:0000256" key="3">
    <source>
        <dbReference type="SAM" id="MobiDB-lite"/>
    </source>
</evidence>
<dbReference type="GO" id="GO:0033588">
    <property type="term" value="C:elongator holoenzyme complex"/>
    <property type="evidence" value="ECO:0007669"/>
    <property type="project" value="InterPro"/>
</dbReference>
<dbReference type="GeneID" id="19160630"/>
<evidence type="ECO:0000256" key="2">
    <source>
        <dbReference type="ARBA" id="ARBA00008837"/>
    </source>
</evidence>
<proteinExistence type="inferred from homology"/>
<gene>
    <name evidence="4" type="ORF">A1O1_05757</name>
</gene>
<reference evidence="4 5" key="1">
    <citation type="submission" date="2013-03" db="EMBL/GenBank/DDBJ databases">
        <title>The Genome Sequence of Capronia coronata CBS 617.96.</title>
        <authorList>
            <consortium name="The Broad Institute Genomics Platform"/>
            <person name="Cuomo C."/>
            <person name="de Hoog S."/>
            <person name="Gorbushina A."/>
            <person name="Walker B."/>
            <person name="Young S.K."/>
            <person name="Zeng Q."/>
            <person name="Gargeya S."/>
            <person name="Fitzgerald M."/>
            <person name="Haas B."/>
            <person name="Abouelleil A."/>
            <person name="Allen A.W."/>
            <person name="Alvarado L."/>
            <person name="Arachchi H.M."/>
            <person name="Berlin A.M."/>
            <person name="Chapman S.B."/>
            <person name="Gainer-Dewar J."/>
            <person name="Goldberg J."/>
            <person name="Griggs A."/>
            <person name="Gujja S."/>
            <person name="Hansen M."/>
            <person name="Howarth C."/>
            <person name="Imamovic A."/>
            <person name="Ireland A."/>
            <person name="Larimer J."/>
            <person name="McCowan C."/>
            <person name="Murphy C."/>
            <person name="Pearson M."/>
            <person name="Poon T.W."/>
            <person name="Priest M."/>
            <person name="Roberts A."/>
            <person name="Saif S."/>
            <person name="Shea T."/>
            <person name="Sisk P."/>
            <person name="Sykes S."/>
            <person name="Wortman J."/>
            <person name="Nusbaum C."/>
            <person name="Birren B."/>
        </authorList>
    </citation>
    <scope>NUCLEOTIDE SEQUENCE [LARGE SCALE GENOMIC DNA]</scope>
    <source>
        <strain evidence="4 5">CBS 617.96</strain>
    </source>
</reference>
<comment type="caution">
    <text evidence="4">The sequence shown here is derived from an EMBL/GenBank/DDBJ whole genome shotgun (WGS) entry which is preliminary data.</text>
</comment>
<dbReference type="UniPathway" id="UPA00988"/>
<feature type="compositionally biased region" description="Low complexity" evidence="3">
    <location>
        <begin position="146"/>
        <end position="177"/>
    </location>
</feature>
<comment type="similarity">
    <text evidence="2">Belongs to the ELP6 family.</text>
</comment>
<dbReference type="HOGENOM" id="CLU_059771_0_0_1"/>
<dbReference type="AlphaFoldDB" id="W9XYV9"/>